<dbReference type="Proteomes" id="UP000691718">
    <property type="component" value="Unassembled WGS sequence"/>
</dbReference>
<evidence type="ECO:0000256" key="1">
    <source>
        <dbReference type="SAM" id="MobiDB-lite"/>
    </source>
</evidence>
<evidence type="ECO:0000313" key="3">
    <source>
        <dbReference type="EMBL" id="CAG4973668.1"/>
    </source>
</evidence>
<sequence length="238" mass="27123">MDKNLNLQQIQDLLNDLDSDENVNDDIFPDASSDLSDAESEISDYNTESEEEAESISENEDSSDNDAQSRNSNAFYGRNRYKWSKVPPSRSRVPAHNIIIHLPGLRGPAQAKNEISPLEAWSCLFTEDIIDLILQHTNKKITNYSENHTFDSAYTYHVTRGEILAFIGLMFLTGIFKSAREDTRGIWSAKTKGRPIFRTVMSLNRHTHHAYNLTNNLHEKNEKRQTGLLSYQNCLASL</sequence>
<accession>A0A8S3WPQ6</accession>
<feature type="domain" description="PiggyBac transposable element-derived protein" evidence="2">
    <location>
        <begin position="116"/>
        <end position="208"/>
    </location>
</feature>
<dbReference type="OrthoDB" id="8191541at2759"/>
<organism evidence="3 4">
    <name type="scientific">Parnassius apollo</name>
    <name type="common">Apollo butterfly</name>
    <name type="synonym">Papilio apollo</name>
    <dbReference type="NCBI Taxonomy" id="110799"/>
    <lineage>
        <taxon>Eukaryota</taxon>
        <taxon>Metazoa</taxon>
        <taxon>Ecdysozoa</taxon>
        <taxon>Arthropoda</taxon>
        <taxon>Hexapoda</taxon>
        <taxon>Insecta</taxon>
        <taxon>Pterygota</taxon>
        <taxon>Neoptera</taxon>
        <taxon>Endopterygota</taxon>
        <taxon>Lepidoptera</taxon>
        <taxon>Glossata</taxon>
        <taxon>Ditrysia</taxon>
        <taxon>Papilionoidea</taxon>
        <taxon>Papilionidae</taxon>
        <taxon>Parnassiinae</taxon>
        <taxon>Parnassini</taxon>
        <taxon>Parnassius</taxon>
        <taxon>Parnassius</taxon>
    </lineage>
</organism>
<dbReference type="PANTHER" id="PTHR46599:SF3">
    <property type="entry name" value="PIGGYBAC TRANSPOSABLE ELEMENT-DERIVED PROTEIN 4"/>
    <property type="match status" value="1"/>
</dbReference>
<feature type="region of interest" description="Disordered" evidence="1">
    <location>
        <begin position="16"/>
        <end position="72"/>
    </location>
</feature>
<reference evidence="3" key="1">
    <citation type="submission" date="2021-04" db="EMBL/GenBank/DDBJ databases">
        <authorList>
            <person name="Tunstrom K."/>
        </authorList>
    </citation>
    <scope>NUCLEOTIDE SEQUENCE</scope>
</reference>
<evidence type="ECO:0000313" key="4">
    <source>
        <dbReference type="Proteomes" id="UP000691718"/>
    </source>
</evidence>
<dbReference type="AlphaFoldDB" id="A0A8S3WPQ6"/>
<dbReference type="Pfam" id="PF13843">
    <property type="entry name" value="DDE_Tnp_1_7"/>
    <property type="match status" value="1"/>
</dbReference>
<comment type="caution">
    <text evidence="3">The sequence shown here is derived from an EMBL/GenBank/DDBJ whole genome shotgun (WGS) entry which is preliminary data.</text>
</comment>
<dbReference type="InterPro" id="IPR029526">
    <property type="entry name" value="PGBD"/>
</dbReference>
<name>A0A8S3WPQ6_PARAO</name>
<feature type="compositionally biased region" description="Acidic residues" evidence="1">
    <location>
        <begin position="16"/>
        <end position="28"/>
    </location>
</feature>
<keyword evidence="4" id="KW-1185">Reference proteome</keyword>
<evidence type="ECO:0000259" key="2">
    <source>
        <dbReference type="Pfam" id="PF13843"/>
    </source>
</evidence>
<proteinExistence type="predicted"/>
<gene>
    <name evidence="3" type="ORF">PAPOLLO_LOCUS8787</name>
</gene>
<dbReference type="EMBL" id="CAJQZP010000642">
    <property type="protein sequence ID" value="CAG4973668.1"/>
    <property type="molecule type" value="Genomic_DNA"/>
</dbReference>
<protein>
    <submittedName>
        <fullName evidence="3">(apollo) hypothetical protein</fullName>
    </submittedName>
</protein>
<feature type="compositionally biased region" description="Acidic residues" evidence="1">
    <location>
        <begin position="36"/>
        <end position="64"/>
    </location>
</feature>
<dbReference type="PANTHER" id="PTHR46599">
    <property type="entry name" value="PIGGYBAC TRANSPOSABLE ELEMENT-DERIVED PROTEIN 4"/>
    <property type="match status" value="1"/>
</dbReference>